<gene>
    <name evidence="1" type="ORF">HF325_002632</name>
</gene>
<proteinExistence type="predicted"/>
<comment type="caution">
    <text evidence="1">The sequence shown here is derived from an EMBL/GenBank/DDBJ whole genome shotgun (WGS) entry which is preliminary data.</text>
</comment>
<dbReference type="Proteomes" id="UP000649328">
    <property type="component" value="Unassembled WGS sequence"/>
</dbReference>
<dbReference type="EMBL" id="JACBPP010000003">
    <property type="protein sequence ID" value="KAF8003387.1"/>
    <property type="molecule type" value="Genomic_DNA"/>
</dbReference>
<reference evidence="1" key="1">
    <citation type="submission" date="2020-10" db="EMBL/GenBank/DDBJ databases">
        <title>The Whole-Genome Sequence of Metschnikowia persimmonesis, a Novel Endophytic Yeast Species Isolated from Medicinal Plant Diospyros kaki Thumb.</title>
        <authorList>
            <person name="Rahmat E."/>
            <person name="Kang Y."/>
        </authorList>
    </citation>
    <scope>NUCLEOTIDE SEQUENCE</scope>
    <source>
        <strain evidence="1">KIOM G15050</strain>
    </source>
</reference>
<accession>A0A8H7LFU4</accession>
<evidence type="ECO:0000313" key="1">
    <source>
        <dbReference type="EMBL" id="KAF8003387.1"/>
    </source>
</evidence>
<protein>
    <submittedName>
        <fullName evidence="1">Uncharacterized protein</fullName>
    </submittedName>
</protein>
<dbReference type="OrthoDB" id="4093324at2759"/>
<keyword evidence="2" id="KW-1185">Reference proteome</keyword>
<dbReference type="AlphaFoldDB" id="A0A8H7LFU4"/>
<sequence length="269" mass="30101">MITGKEAPALIFQHIVDNVGLKILPGLVETYMFGLLGAGNLNAVVSLVHVLLHSDVQHYKLSNEFWSLLASNSCALGHHAAASLVYHEIVNPHAKFNGIDKLSEENEYIPFLLLPTALESLSLVFSQNGNHIAVEGLRQYFKRFYSNFGHRDVYQTLYISKVESLAKAGLFVEALDAFVALASKYRGHLNNRDPKDASHSLKYASMKNFKRRQNNIAENLSLANPEGTSRLFSPEIKFNDYHLESGPYWAIFDGVLEVSDLPHFKTTIP</sequence>
<organism evidence="1 2">
    <name type="scientific">Metschnikowia pulcherrima</name>
    <dbReference type="NCBI Taxonomy" id="27326"/>
    <lineage>
        <taxon>Eukaryota</taxon>
        <taxon>Fungi</taxon>
        <taxon>Dikarya</taxon>
        <taxon>Ascomycota</taxon>
        <taxon>Saccharomycotina</taxon>
        <taxon>Pichiomycetes</taxon>
        <taxon>Metschnikowiaceae</taxon>
        <taxon>Metschnikowia</taxon>
    </lineage>
</organism>
<name>A0A8H7LFU4_9ASCO</name>
<evidence type="ECO:0000313" key="2">
    <source>
        <dbReference type="Proteomes" id="UP000649328"/>
    </source>
</evidence>